<keyword evidence="1" id="KW-0449">Lipoprotein</keyword>
<proteinExistence type="predicted"/>
<dbReference type="EMBL" id="CPYD01000015">
    <property type="protein sequence ID" value="CNF11026.1"/>
    <property type="molecule type" value="Genomic_DNA"/>
</dbReference>
<evidence type="ECO:0000313" key="1">
    <source>
        <dbReference type="EMBL" id="CNF11026.1"/>
    </source>
</evidence>
<reference evidence="1 2" key="1">
    <citation type="submission" date="2015-03" db="EMBL/GenBank/DDBJ databases">
        <authorList>
            <consortium name="Pathogen Informatics"/>
            <person name="Murphy D."/>
        </authorList>
    </citation>
    <scope>NUCLEOTIDE SEQUENCE [LARGE SCALE GENOMIC DNA]</scope>
    <source>
        <strain evidence="2">type strain: CIP110231</strain>
    </source>
</reference>
<organism evidence="1 2">
    <name type="scientific">Yersinia nurmii</name>
    <dbReference type="NCBI Taxonomy" id="685706"/>
    <lineage>
        <taxon>Bacteria</taxon>
        <taxon>Pseudomonadati</taxon>
        <taxon>Pseudomonadota</taxon>
        <taxon>Gammaproteobacteria</taxon>
        <taxon>Enterobacterales</taxon>
        <taxon>Yersiniaceae</taxon>
        <taxon>Yersinia</taxon>
    </lineage>
</organism>
<comment type="caution">
    <text evidence="1">The sequence shown here is derived from an EMBL/GenBank/DDBJ whole genome shotgun (WGS) entry which is preliminary data.</text>
</comment>
<dbReference type="PANTHER" id="PTHR35462:SF2">
    <property type="entry name" value="TRANSMEMBRANE PROTEIN"/>
    <property type="match status" value="1"/>
</dbReference>
<evidence type="ECO:0000313" key="2">
    <source>
        <dbReference type="Proteomes" id="UP000040578"/>
    </source>
</evidence>
<gene>
    <name evidence="1" type="ORF">ERS137967_03334</name>
</gene>
<dbReference type="InterPro" id="IPR018736">
    <property type="entry name" value="DUF2279_periplasmic_lipo"/>
</dbReference>
<dbReference type="RefSeq" id="WP_235786953.1">
    <property type="nucleotide sequence ID" value="NZ_CPYD01000015.1"/>
</dbReference>
<sequence length="126" mass="13276">MFASRLATFLSLSDSPDASLAPAKNGSSTSLIEQTILLAAQSWTGKDKAQHFFASAAFAAAGTAYGEHQNWSDARSRSFGLLFSIGIGAGKELYDSRQGGTGWSWKDFAWDVAGAMAGDGVYQAVN</sequence>
<keyword evidence="2" id="KW-1185">Reference proteome</keyword>
<dbReference type="Pfam" id="PF10043">
    <property type="entry name" value="DUF2279"/>
    <property type="match status" value="1"/>
</dbReference>
<dbReference type="PANTHER" id="PTHR35462">
    <property type="match status" value="1"/>
</dbReference>
<accession>A0ABM9SLY1</accession>
<dbReference type="NCBIfam" id="NF008028">
    <property type="entry name" value="PRK10759.1"/>
    <property type="match status" value="1"/>
</dbReference>
<protein>
    <submittedName>
        <fullName evidence="1">Lipoprotein</fullName>
    </submittedName>
</protein>
<name>A0ABM9SLY1_9GAMM</name>
<dbReference type="Proteomes" id="UP000040578">
    <property type="component" value="Unassembled WGS sequence"/>
</dbReference>